<evidence type="ECO:0000313" key="1">
    <source>
        <dbReference type="EMBL" id="QWG02805.1"/>
    </source>
</evidence>
<sequence>MNKLILPSLLFTLLFSCQSPQKEFTSFQDDVDFLRQYVDDLTVLKKGEALMAVSPSWQGRVFTTSLDGENGRSLGYYNQKLFKVGKADQQLSKAGGESRMWFGPEVGDFSIFFPPNVEQVGENMKVSADLDTLKFNTDETSNKQVIASNDMVIENAYGTSFTIHASRSIELFDVKTIEKNLGIQLQNGDKKSIGFETNTIIKNTGNTTWSKDTGLLPIWILGCFHPSEKQWAIVPTNSSELDTVTNYFTDQTGRVMIKKGVAFYKVDAGYLNKMGLPQKHIRPIMGSYSPEMNLLNIVVYSFDSDPNLLYVNSEWGKENNYDGDVMNIFNGEINLPLDRDWPFYEFESFSAAKELQPGEELQHKQSVYHFEGSKEELTPIAEQLLGVSLFDAPFN</sequence>
<accession>A0AAX1N5Q8</accession>
<dbReference type="EMBL" id="CP076132">
    <property type="protein sequence ID" value="QWG02805.1"/>
    <property type="molecule type" value="Genomic_DNA"/>
</dbReference>
<keyword evidence="2" id="KW-1185">Reference proteome</keyword>
<evidence type="ECO:0008006" key="3">
    <source>
        <dbReference type="Google" id="ProtNLM"/>
    </source>
</evidence>
<dbReference type="Pfam" id="PF20583">
    <property type="entry name" value="DUF6786"/>
    <property type="match status" value="1"/>
</dbReference>
<dbReference type="AlphaFoldDB" id="A0AAX1N5Q8"/>
<dbReference type="InterPro" id="IPR046713">
    <property type="entry name" value="DUF6786"/>
</dbReference>
<evidence type="ECO:0000313" key="2">
    <source>
        <dbReference type="Proteomes" id="UP000678679"/>
    </source>
</evidence>
<protein>
    <recommendedName>
        <fullName evidence="3">DUF4302 domain-containing protein</fullName>
    </recommendedName>
</protein>
<reference evidence="1 2" key="1">
    <citation type="submission" date="2021-05" db="EMBL/GenBank/DDBJ databases">
        <title>Comparative genomic studies on the polysaccharide-degrading batcterial strains of the Flammeovirga genus.</title>
        <authorList>
            <person name="Zewei F."/>
            <person name="Zheng Z."/>
            <person name="Yu L."/>
            <person name="Ruyue G."/>
            <person name="Yanhong M."/>
            <person name="Yuanyuan C."/>
            <person name="Jingyan G."/>
            <person name="Wenjun H."/>
        </authorList>
    </citation>
    <scope>NUCLEOTIDE SEQUENCE [LARGE SCALE GENOMIC DNA]</scope>
    <source>
        <strain evidence="1 2">NBRC:100898</strain>
    </source>
</reference>
<proteinExistence type="predicted"/>
<name>A0AAX1N5Q8_9BACT</name>
<dbReference type="PROSITE" id="PS51257">
    <property type="entry name" value="PROKAR_LIPOPROTEIN"/>
    <property type="match status" value="1"/>
</dbReference>
<dbReference type="RefSeq" id="WP_169664297.1">
    <property type="nucleotide sequence ID" value="NZ_CP076132.1"/>
</dbReference>
<dbReference type="Proteomes" id="UP000678679">
    <property type="component" value="Chromosome 1"/>
</dbReference>
<gene>
    <name evidence="1" type="ORF">KMW28_04295</name>
</gene>
<dbReference type="KEGG" id="fya:KMW28_04295"/>
<organism evidence="1 2">
    <name type="scientific">Flammeovirga yaeyamensis</name>
    <dbReference type="NCBI Taxonomy" id="367791"/>
    <lineage>
        <taxon>Bacteria</taxon>
        <taxon>Pseudomonadati</taxon>
        <taxon>Bacteroidota</taxon>
        <taxon>Cytophagia</taxon>
        <taxon>Cytophagales</taxon>
        <taxon>Flammeovirgaceae</taxon>
        <taxon>Flammeovirga</taxon>
    </lineage>
</organism>